<feature type="region of interest" description="Disordered" evidence="1">
    <location>
        <begin position="1"/>
        <end position="40"/>
    </location>
</feature>
<gene>
    <name evidence="2" type="ORF">TSUD_171790</name>
</gene>
<reference evidence="3" key="1">
    <citation type="journal article" date="2017" name="Front. Plant Sci.">
        <title>Climate Clever Clovers: New Paradigm to Reduce the Environmental Footprint of Ruminants by Breeding Low Methanogenic Forages Utilizing Haplotype Variation.</title>
        <authorList>
            <person name="Kaur P."/>
            <person name="Appels R."/>
            <person name="Bayer P.E."/>
            <person name="Keeble-Gagnere G."/>
            <person name="Wang J."/>
            <person name="Hirakawa H."/>
            <person name="Shirasawa K."/>
            <person name="Vercoe P."/>
            <person name="Stefanova K."/>
            <person name="Durmic Z."/>
            <person name="Nichols P."/>
            <person name="Revell C."/>
            <person name="Isobe S.N."/>
            <person name="Edwards D."/>
            <person name="Erskine W."/>
        </authorList>
    </citation>
    <scope>NUCLEOTIDE SEQUENCE [LARGE SCALE GENOMIC DNA]</scope>
    <source>
        <strain evidence="3">cv. Daliak</strain>
    </source>
</reference>
<dbReference type="AlphaFoldDB" id="A0A2Z6LJR0"/>
<protein>
    <submittedName>
        <fullName evidence="2">Uncharacterized protein</fullName>
    </submittedName>
</protein>
<sequence>MKKKLNTRRILEGSVAEARGEERQSATERRKGSGNFLTEEDLNLETPINCGVKGEDEEEDIGFDSIRVGSGFNDDDGYNYKKKRI</sequence>
<accession>A0A2Z6LJR0</accession>
<keyword evidence="3" id="KW-1185">Reference proteome</keyword>
<name>A0A2Z6LJR0_TRISU</name>
<feature type="compositionally biased region" description="Basic and acidic residues" evidence="1">
    <location>
        <begin position="18"/>
        <end position="31"/>
    </location>
</feature>
<proteinExistence type="predicted"/>
<dbReference type="EMBL" id="DF973176">
    <property type="protein sequence ID" value="GAU17790.1"/>
    <property type="molecule type" value="Genomic_DNA"/>
</dbReference>
<evidence type="ECO:0000256" key="1">
    <source>
        <dbReference type="SAM" id="MobiDB-lite"/>
    </source>
</evidence>
<evidence type="ECO:0000313" key="3">
    <source>
        <dbReference type="Proteomes" id="UP000242715"/>
    </source>
</evidence>
<dbReference type="Proteomes" id="UP000242715">
    <property type="component" value="Unassembled WGS sequence"/>
</dbReference>
<evidence type="ECO:0000313" key="2">
    <source>
        <dbReference type="EMBL" id="GAU17790.1"/>
    </source>
</evidence>
<organism evidence="2 3">
    <name type="scientific">Trifolium subterraneum</name>
    <name type="common">Subterranean clover</name>
    <dbReference type="NCBI Taxonomy" id="3900"/>
    <lineage>
        <taxon>Eukaryota</taxon>
        <taxon>Viridiplantae</taxon>
        <taxon>Streptophyta</taxon>
        <taxon>Embryophyta</taxon>
        <taxon>Tracheophyta</taxon>
        <taxon>Spermatophyta</taxon>
        <taxon>Magnoliopsida</taxon>
        <taxon>eudicotyledons</taxon>
        <taxon>Gunneridae</taxon>
        <taxon>Pentapetalae</taxon>
        <taxon>rosids</taxon>
        <taxon>fabids</taxon>
        <taxon>Fabales</taxon>
        <taxon>Fabaceae</taxon>
        <taxon>Papilionoideae</taxon>
        <taxon>50 kb inversion clade</taxon>
        <taxon>NPAAA clade</taxon>
        <taxon>Hologalegina</taxon>
        <taxon>IRL clade</taxon>
        <taxon>Trifolieae</taxon>
        <taxon>Trifolium</taxon>
    </lineage>
</organism>